<evidence type="ECO:0000313" key="2">
    <source>
        <dbReference type="EMBL" id="OGM97433.1"/>
    </source>
</evidence>
<evidence type="ECO:0000313" key="3">
    <source>
        <dbReference type="Proteomes" id="UP000178520"/>
    </source>
</evidence>
<dbReference type="Proteomes" id="UP000178520">
    <property type="component" value="Unassembled WGS sequence"/>
</dbReference>
<dbReference type="Gene3D" id="2.60.40.420">
    <property type="entry name" value="Cupredoxins - blue copper proteins"/>
    <property type="match status" value="1"/>
</dbReference>
<name>A0A1F8E9E4_9BACT</name>
<gene>
    <name evidence="2" type="ORF">A2735_01730</name>
</gene>
<evidence type="ECO:0000259" key="1">
    <source>
        <dbReference type="Pfam" id="PF13473"/>
    </source>
</evidence>
<feature type="domain" description="EfeO-type cupredoxin-like" evidence="1">
    <location>
        <begin position="41"/>
        <end position="123"/>
    </location>
</feature>
<dbReference type="Pfam" id="PF13473">
    <property type="entry name" value="Cupredoxin_1"/>
    <property type="match status" value="1"/>
</dbReference>
<dbReference type="EMBL" id="MGJA01000012">
    <property type="protein sequence ID" value="OGM97433.1"/>
    <property type="molecule type" value="Genomic_DNA"/>
</dbReference>
<accession>A0A1F8E9E4</accession>
<proteinExistence type="predicted"/>
<organism evidence="2 3">
    <name type="scientific">Candidatus Yanofskybacteria bacterium RIFCSPHIGHO2_01_FULL_41_21</name>
    <dbReference type="NCBI Taxonomy" id="1802660"/>
    <lineage>
        <taxon>Bacteria</taxon>
        <taxon>Candidatus Yanofskyibacteriota</taxon>
    </lineage>
</organism>
<comment type="caution">
    <text evidence="2">The sequence shown here is derived from an EMBL/GenBank/DDBJ whole genome shotgun (WGS) entry which is preliminary data.</text>
</comment>
<dbReference type="InterPro" id="IPR028096">
    <property type="entry name" value="EfeO_Cupredoxin"/>
</dbReference>
<dbReference type="AlphaFoldDB" id="A0A1F8E9E4"/>
<dbReference type="STRING" id="1802660.A2735_01730"/>
<protein>
    <recommendedName>
        <fullName evidence="1">EfeO-type cupredoxin-like domain-containing protein</fullName>
    </recommendedName>
</protein>
<dbReference type="InterPro" id="IPR008972">
    <property type="entry name" value="Cupredoxin"/>
</dbReference>
<sequence>MKITVISILIGVGLIVGAIMLTGNNTNSNDIAGTADNVSIVDGKQIIEIRAKGGYSPRVTNAKAGLSTIIKMDTQNTFDCSSSLVIPDLSYRTYLPPTGETIIDVPPQKVGTKLQGLCGMGMYNFSINFN</sequence>
<reference evidence="2 3" key="1">
    <citation type="journal article" date="2016" name="Nat. Commun.">
        <title>Thousands of microbial genomes shed light on interconnected biogeochemical processes in an aquifer system.</title>
        <authorList>
            <person name="Anantharaman K."/>
            <person name="Brown C.T."/>
            <person name="Hug L.A."/>
            <person name="Sharon I."/>
            <person name="Castelle C.J."/>
            <person name="Probst A.J."/>
            <person name="Thomas B.C."/>
            <person name="Singh A."/>
            <person name="Wilkins M.J."/>
            <person name="Karaoz U."/>
            <person name="Brodie E.L."/>
            <person name="Williams K.H."/>
            <person name="Hubbard S.S."/>
            <person name="Banfield J.F."/>
        </authorList>
    </citation>
    <scope>NUCLEOTIDE SEQUENCE [LARGE SCALE GENOMIC DNA]</scope>
</reference>